<dbReference type="InterPro" id="IPR032710">
    <property type="entry name" value="NTF2-like_dom_sf"/>
</dbReference>
<feature type="region of interest" description="Disordered" evidence="2">
    <location>
        <begin position="144"/>
        <end position="193"/>
    </location>
</feature>
<keyword evidence="4" id="KW-1185">Reference proteome</keyword>
<dbReference type="InterPro" id="IPR018222">
    <property type="entry name" value="Nuclear_transport_factor_2_euk"/>
</dbReference>
<dbReference type="GO" id="GO:1990904">
    <property type="term" value="C:ribonucleoprotein complex"/>
    <property type="evidence" value="ECO:0007669"/>
    <property type="project" value="TreeGrafter"/>
</dbReference>
<reference evidence="4" key="1">
    <citation type="journal article" date="2019" name="Database">
        <title>The radish genome database (RadishGD): an integrated information resource for radish genomics.</title>
        <authorList>
            <person name="Yu H.J."/>
            <person name="Baek S."/>
            <person name="Lee Y.J."/>
            <person name="Cho A."/>
            <person name="Mun J.H."/>
        </authorList>
    </citation>
    <scope>NUCLEOTIDE SEQUENCE [LARGE SCALE GENOMIC DNA]</scope>
    <source>
        <strain evidence="4">cv. WK10039</strain>
    </source>
</reference>
<dbReference type="Gene3D" id="3.10.450.50">
    <property type="match status" value="1"/>
</dbReference>
<dbReference type="Proteomes" id="UP000504610">
    <property type="component" value="Chromosome 5"/>
</dbReference>
<feature type="compositionally biased region" description="Basic and acidic residues" evidence="2">
    <location>
        <begin position="146"/>
        <end position="158"/>
    </location>
</feature>
<evidence type="ECO:0000259" key="3">
    <source>
        <dbReference type="PROSITE" id="PS50177"/>
    </source>
</evidence>
<feature type="domain" description="NTF2" evidence="3">
    <location>
        <begin position="11"/>
        <end position="131"/>
    </location>
</feature>
<dbReference type="AlphaFoldDB" id="A0A6J0NSP7"/>
<keyword evidence="1" id="KW-0694">RNA-binding</keyword>
<proteinExistence type="predicted"/>
<evidence type="ECO:0000313" key="5">
    <source>
        <dbReference type="RefSeq" id="XP_018487689.2"/>
    </source>
</evidence>
<organism evidence="4 5">
    <name type="scientific">Raphanus sativus</name>
    <name type="common">Radish</name>
    <name type="synonym">Raphanus raphanistrum var. sativus</name>
    <dbReference type="NCBI Taxonomy" id="3726"/>
    <lineage>
        <taxon>Eukaryota</taxon>
        <taxon>Viridiplantae</taxon>
        <taxon>Streptophyta</taxon>
        <taxon>Embryophyta</taxon>
        <taxon>Tracheophyta</taxon>
        <taxon>Spermatophyta</taxon>
        <taxon>Magnoliopsida</taxon>
        <taxon>eudicotyledons</taxon>
        <taxon>Gunneridae</taxon>
        <taxon>Pentapetalae</taxon>
        <taxon>rosids</taxon>
        <taxon>malvids</taxon>
        <taxon>Brassicales</taxon>
        <taxon>Brassicaceae</taxon>
        <taxon>Brassiceae</taxon>
        <taxon>Raphanus</taxon>
    </lineage>
</organism>
<name>A0A6J0NSP7_RAPSA</name>
<feature type="compositionally biased region" description="Polar residues" evidence="2">
    <location>
        <begin position="173"/>
        <end position="189"/>
    </location>
</feature>
<evidence type="ECO:0000313" key="4">
    <source>
        <dbReference type="Proteomes" id="UP000504610"/>
    </source>
</evidence>
<dbReference type="RefSeq" id="XP_018487689.2">
    <property type="nucleotide sequence ID" value="XM_018632187.2"/>
</dbReference>
<accession>A0A6J0NSP7</accession>
<gene>
    <name evidence="5" type="primary">LOC108858232</name>
</gene>
<dbReference type="OrthoDB" id="339151at2759"/>
<sequence length="216" mass="24862">MSAEMTSEEIVSRAFVKQYYHTLNESPQFLHMFYKDSCLFNRLGPLTHVKKTVWTRKDVKDEFLAVKFEDFTAKIETSLGVPYPMEHGRIIVFVNGHLTRKKDNVRNKFSQTFLLAQQDNGLCVVNDIFRFKKGQTETQACFSTEIESKSETEPKSEPEPVASRLPLPDELTNIGSSVSLSGKIPNTTEPIERTSDQTGHYLMQYAEQFFNYFSSY</sequence>
<dbReference type="PANTHER" id="PTHR10693">
    <property type="entry name" value="RAS GTPASE-ACTIVATING PROTEIN-BINDING PROTEIN"/>
    <property type="match status" value="1"/>
</dbReference>
<dbReference type="SUPFAM" id="SSF54427">
    <property type="entry name" value="NTF2-like"/>
    <property type="match status" value="1"/>
</dbReference>
<dbReference type="CDD" id="cd00780">
    <property type="entry name" value="NTF2"/>
    <property type="match status" value="1"/>
</dbReference>
<reference evidence="5" key="2">
    <citation type="submission" date="2025-08" db="UniProtKB">
        <authorList>
            <consortium name="RefSeq"/>
        </authorList>
    </citation>
    <scope>IDENTIFICATION</scope>
    <source>
        <tissue evidence="5">Leaf</tissue>
    </source>
</reference>
<dbReference type="GO" id="GO:0005829">
    <property type="term" value="C:cytosol"/>
    <property type="evidence" value="ECO:0007669"/>
    <property type="project" value="TreeGrafter"/>
</dbReference>
<dbReference type="GeneID" id="108858232"/>
<dbReference type="PANTHER" id="PTHR10693:SF75">
    <property type="entry name" value="NUCLEAR TRANSPORT FACTOR 2"/>
    <property type="match status" value="1"/>
</dbReference>
<protein>
    <submittedName>
        <fullName evidence="5">Nuclear transport factor 2</fullName>
    </submittedName>
</protein>
<dbReference type="GO" id="GO:0003729">
    <property type="term" value="F:mRNA binding"/>
    <property type="evidence" value="ECO:0007669"/>
    <property type="project" value="TreeGrafter"/>
</dbReference>
<evidence type="ECO:0000256" key="2">
    <source>
        <dbReference type="SAM" id="MobiDB-lite"/>
    </source>
</evidence>
<dbReference type="InterPro" id="IPR002075">
    <property type="entry name" value="NTF2_dom"/>
</dbReference>
<dbReference type="InterPro" id="IPR039539">
    <property type="entry name" value="Ras_GTPase_bind_prot"/>
</dbReference>
<dbReference type="PROSITE" id="PS50177">
    <property type="entry name" value="NTF2_DOMAIN"/>
    <property type="match status" value="1"/>
</dbReference>
<dbReference type="Pfam" id="PF02136">
    <property type="entry name" value="NTF2"/>
    <property type="match status" value="1"/>
</dbReference>
<dbReference type="KEGG" id="rsz:108858232"/>
<evidence type="ECO:0000256" key="1">
    <source>
        <dbReference type="ARBA" id="ARBA00022884"/>
    </source>
</evidence>